<evidence type="ECO:0000313" key="2">
    <source>
        <dbReference type="EMBL" id="AAX55240.1"/>
    </source>
</evidence>
<reference evidence="2" key="1">
    <citation type="submission" date="2004-12" db="EMBL/GenBank/DDBJ databases">
        <title>Type III secretion genes in Edwardsiella tarda.</title>
        <authorList>
            <person name="Arikawa Y."/>
            <person name="Okinaka Y."/>
            <person name="Nakai T."/>
        </authorList>
    </citation>
    <scope>NUCLEOTIDE SEQUENCE</scope>
    <source>
        <strain evidence="2">FK1051</strain>
    </source>
</reference>
<protein>
    <recommendedName>
        <fullName evidence="3">EsaP</fullName>
    </recommendedName>
</protein>
<dbReference type="AlphaFoldDB" id="Q0VHH6"/>
<evidence type="ECO:0008006" key="3">
    <source>
        <dbReference type="Google" id="ProtNLM"/>
    </source>
</evidence>
<organism evidence="2">
    <name type="scientific">Edwardsiella tarda</name>
    <dbReference type="NCBI Taxonomy" id="636"/>
    <lineage>
        <taxon>Bacteria</taxon>
        <taxon>Pseudomonadati</taxon>
        <taxon>Pseudomonadota</taxon>
        <taxon>Gammaproteobacteria</taxon>
        <taxon>Enterobacterales</taxon>
        <taxon>Hafniaceae</taxon>
        <taxon>Edwardsiella</taxon>
    </lineage>
</organism>
<name>Q0VHH6_EDWTA</name>
<accession>Q0VHH6</accession>
<feature type="compositionally biased region" description="Basic and acidic residues" evidence="1">
    <location>
        <begin position="15"/>
        <end position="37"/>
    </location>
</feature>
<sequence length="156" mass="16619">MITPSYGPTSGHAPTPDRDGRRPRRDVDADRDAERFRQLLAQPTPQPLPDCAADDATPPEGAEHRAPRGDMPQALPRPVPLPLSAEGLQLRAASGPLAGLMVTAGWHGGRLILRLSAPSGALRDRLAQTDNTLGATLSDLLGIPVPWRQPMNLAPL</sequence>
<feature type="region of interest" description="Disordered" evidence="1">
    <location>
        <begin position="1"/>
        <end position="80"/>
    </location>
</feature>
<dbReference type="EMBL" id="AY850613">
    <property type="protein sequence ID" value="AAX55240.1"/>
    <property type="molecule type" value="Genomic_DNA"/>
</dbReference>
<evidence type="ECO:0000256" key="1">
    <source>
        <dbReference type="SAM" id="MobiDB-lite"/>
    </source>
</evidence>
<proteinExistence type="predicted"/>